<reference evidence="1" key="2">
    <citation type="submission" date="2012-02" db="EMBL/GenBank/DDBJ databases">
        <authorList>
            <person name="Genoscope - CEA"/>
        </authorList>
    </citation>
    <scope>NUCLEOTIDE SEQUENCE</scope>
</reference>
<accession>H6RG56</accession>
<organism evidence="1">
    <name type="scientific">uncultured Flavobacteriia bacterium</name>
    <dbReference type="NCBI Taxonomy" id="212695"/>
    <lineage>
        <taxon>Bacteria</taxon>
        <taxon>Pseudomonadati</taxon>
        <taxon>Bacteroidota</taxon>
        <taxon>Flavobacteriia</taxon>
        <taxon>environmental samples</taxon>
    </lineage>
</organism>
<dbReference type="AlphaFoldDB" id="H6RG56"/>
<reference evidence="1" key="1">
    <citation type="journal article" date="2012" name="Environ. Microbiol.">
        <title>Genomic content of uncultured Bacteroidetes from contrasting oceanic provinces in the North Atlantic Ocean.</title>
        <authorList>
            <person name="Gomez-Pereira P.R."/>
            <person name="Schuler M."/>
            <person name="Fuchs B.M."/>
            <person name="Bennke C."/>
            <person name="Teeling H."/>
            <person name="Waldmann J."/>
            <person name="Richter M."/>
            <person name="Barbe V."/>
            <person name="Bataille E."/>
            <person name="Glockner F.O."/>
            <person name="Amann R."/>
        </authorList>
    </citation>
    <scope>NUCLEOTIDE SEQUENCE</scope>
</reference>
<proteinExistence type="predicted"/>
<dbReference type="EMBL" id="FO117596">
    <property type="protein sequence ID" value="CCG00017.1"/>
    <property type="molecule type" value="Genomic_DNA"/>
</dbReference>
<sequence length="36" mass="4261">MECVIAGVDKLKCLFIMFFKIKTLPTQRIAIYQKNR</sequence>
<protein>
    <submittedName>
        <fullName evidence="1">Uncharacterized protein</fullName>
    </submittedName>
</protein>
<evidence type="ECO:0000313" key="1">
    <source>
        <dbReference type="EMBL" id="CCG00017.1"/>
    </source>
</evidence>
<name>H6RG56_9BACT</name>
<gene>
    <name evidence="1" type="ORF">VIS_S3CGB60004</name>
</gene>